<reference evidence="5" key="3">
    <citation type="submission" date="2018-04" db="EMBL/GenBank/DDBJ databases">
        <authorList>
            <person name="Illikoud N."/>
        </authorList>
    </citation>
    <scope>NUCLEOTIDE SEQUENCE [LARGE SCALE GENOMIC DNA]</scope>
</reference>
<protein>
    <recommendedName>
        <fullName evidence="1">Beta-ketoacyl synthase-like N-terminal domain-containing protein</fullName>
    </recommendedName>
</protein>
<dbReference type="Pfam" id="PF00109">
    <property type="entry name" value="ketoacyl-synt"/>
    <property type="match status" value="1"/>
</dbReference>
<sequence>MDEKTVTLVKLSLPAVDAPLNHRLGKKSLRLPEAIQIAVYESGKLLQLANIDVDAPLGSRWGVYVDAPYSHIENTYQLMKEAYDSSPAYISPMKFPSSVLNSMSGWLSVAYGITGPNSTIFNGFTGGRGAFDLAVKNIDAARLDYALVVYLKEYTPYILENITIEQHQLHFEEEMTILILQSPHVNSKEA</sequence>
<dbReference type="EMBL" id="OUNC01000012">
    <property type="protein sequence ID" value="SPP28286.1"/>
    <property type="molecule type" value="Genomic_DNA"/>
</dbReference>
<accession>A0A1D2L6D0</accession>
<dbReference type="GO" id="GO:0016746">
    <property type="term" value="F:acyltransferase activity"/>
    <property type="evidence" value="ECO:0007669"/>
    <property type="project" value="InterPro"/>
</dbReference>
<gene>
    <name evidence="3" type="ORF">BTBSAS_20156</name>
    <name evidence="2" type="ORF">CNY62_00670</name>
</gene>
<evidence type="ECO:0000313" key="2">
    <source>
        <dbReference type="EMBL" id="ATF25006.1"/>
    </source>
</evidence>
<dbReference type="OrthoDB" id="2789101at2"/>
<dbReference type="Proteomes" id="UP000270190">
    <property type="component" value="Unassembled WGS sequence"/>
</dbReference>
<dbReference type="KEGG" id="bths:CNY62_00670"/>
<keyword evidence="4" id="KW-1185">Reference proteome</keyword>
<dbReference type="EMBL" id="CP023483">
    <property type="protein sequence ID" value="ATF25006.1"/>
    <property type="molecule type" value="Genomic_DNA"/>
</dbReference>
<dbReference type="InterPro" id="IPR014030">
    <property type="entry name" value="Ketoacyl_synth_N"/>
</dbReference>
<evidence type="ECO:0000313" key="4">
    <source>
        <dbReference type="Proteomes" id="UP000243591"/>
    </source>
</evidence>
<evidence type="ECO:0000313" key="5">
    <source>
        <dbReference type="Proteomes" id="UP000270190"/>
    </source>
</evidence>
<evidence type="ECO:0000313" key="3">
    <source>
        <dbReference type="EMBL" id="SPP28286.1"/>
    </source>
</evidence>
<dbReference type="SUPFAM" id="SSF53901">
    <property type="entry name" value="Thiolase-like"/>
    <property type="match status" value="1"/>
</dbReference>
<dbReference type="STRING" id="2756.BFR44_02675"/>
<organism evidence="2 4">
    <name type="scientific">Brochothrix thermosphacta</name>
    <name type="common">Microbacterium thermosphactum</name>
    <dbReference type="NCBI Taxonomy" id="2756"/>
    <lineage>
        <taxon>Bacteria</taxon>
        <taxon>Bacillati</taxon>
        <taxon>Bacillota</taxon>
        <taxon>Bacilli</taxon>
        <taxon>Bacillales</taxon>
        <taxon>Listeriaceae</taxon>
        <taxon>Brochothrix</taxon>
    </lineage>
</organism>
<reference evidence="2 4" key="1">
    <citation type="submission" date="2017-09" db="EMBL/GenBank/DDBJ databases">
        <title>Complete Genome Sequences of Two Strains of the Meat Spoilage Bacterium Brochothrix thermosphacta Isolated from Ground Chicken.</title>
        <authorList>
            <person name="Paoli G.C."/>
            <person name="Wijey C."/>
            <person name="Chen C.-Y."/>
            <person name="Nguyen L."/>
            <person name="Yan X."/>
            <person name="Irwin P.L."/>
        </authorList>
    </citation>
    <scope>NUCLEOTIDE SEQUENCE [LARGE SCALE GENOMIC DNA]</scope>
    <source>
        <strain evidence="2 4">BI</strain>
    </source>
</reference>
<feature type="domain" description="Beta-ketoacyl synthase-like N-terminal" evidence="1">
    <location>
        <begin position="31"/>
        <end position="148"/>
    </location>
</feature>
<evidence type="ECO:0000259" key="1">
    <source>
        <dbReference type="Pfam" id="PF00109"/>
    </source>
</evidence>
<proteinExistence type="predicted"/>
<dbReference type="Proteomes" id="UP000243591">
    <property type="component" value="Chromosome"/>
</dbReference>
<dbReference type="InterPro" id="IPR016039">
    <property type="entry name" value="Thiolase-like"/>
</dbReference>
<dbReference type="RefSeq" id="WP_069125990.1">
    <property type="nucleotide sequence ID" value="NZ_CBCPIX010000001.1"/>
</dbReference>
<reference evidence="3" key="2">
    <citation type="submission" date="2018-04" db="EMBL/GenBank/DDBJ databases">
        <authorList>
            <person name="Go L.Y."/>
            <person name="Mitchell J.A."/>
        </authorList>
    </citation>
    <scope>NUCLEOTIDE SEQUENCE</scope>
    <source>
        <strain evidence="3">BSAS1 3</strain>
    </source>
</reference>
<dbReference type="Gene3D" id="3.40.47.10">
    <property type="match status" value="1"/>
</dbReference>
<dbReference type="AlphaFoldDB" id="A0A1D2L6D0"/>
<name>A0A1D2L6D0_BROTH</name>